<keyword evidence="1" id="KW-1133">Transmembrane helix</keyword>
<dbReference type="EMBL" id="AP011948">
    <property type="protein sequence ID" value="BAM41606.1"/>
    <property type="molecule type" value="Genomic_DNA"/>
</dbReference>
<organism evidence="2 3">
    <name type="scientific">Theileria orientalis strain Shintoku</name>
    <dbReference type="NCBI Taxonomy" id="869250"/>
    <lineage>
        <taxon>Eukaryota</taxon>
        <taxon>Sar</taxon>
        <taxon>Alveolata</taxon>
        <taxon>Apicomplexa</taxon>
        <taxon>Aconoidasida</taxon>
        <taxon>Piroplasmida</taxon>
        <taxon>Theileriidae</taxon>
        <taxon>Theileria</taxon>
    </lineage>
</organism>
<accession>J4C457</accession>
<gene>
    <name evidence="2" type="ORF">TOT_030000870</name>
</gene>
<dbReference type="eggNOG" id="ENOG502S14T">
    <property type="taxonomic scope" value="Eukaryota"/>
</dbReference>
<dbReference type="GeneID" id="20716010"/>
<keyword evidence="3" id="KW-1185">Reference proteome</keyword>
<reference evidence="2 3" key="1">
    <citation type="journal article" date="2012" name="MBio">
        <title>Comparative genome analysis of three eukaryotic parasites with differing abilities to transform leukocytes reveals key mediators of Theileria-induced leukocyte transformation.</title>
        <authorList>
            <person name="Hayashida K."/>
            <person name="Hara Y."/>
            <person name="Abe T."/>
            <person name="Yamasaki C."/>
            <person name="Toyoda A."/>
            <person name="Kosuge T."/>
            <person name="Suzuki Y."/>
            <person name="Sato Y."/>
            <person name="Kawashima S."/>
            <person name="Katayama T."/>
            <person name="Wakaguri H."/>
            <person name="Inoue N."/>
            <person name="Homma K."/>
            <person name="Tada-Umezaki M."/>
            <person name="Yagi Y."/>
            <person name="Fujii Y."/>
            <person name="Habara T."/>
            <person name="Kanehisa M."/>
            <person name="Watanabe H."/>
            <person name="Ito K."/>
            <person name="Gojobori T."/>
            <person name="Sugawara H."/>
            <person name="Imanishi T."/>
            <person name="Weir W."/>
            <person name="Gardner M."/>
            <person name="Pain A."/>
            <person name="Shiels B."/>
            <person name="Hattori M."/>
            <person name="Nene V."/>
            <person name="Sugimoto C."/>
        </authorList>
    </citation>
    <scope>NUCLEOTIDE SEQUENCE [LARGE SCALE GENOMIC DNA]</scope>
    <source>
        <strain evidence="2 3">Shintoku</strain>
    </source>
</reference>
<dbReference type="VEuPathDB" id="PiroplasmaDB:TOT_030000870"/>
<dbReference type="KEGG" id="tot:TOT_030000870"/>
<sequence>MCSDSTPVALYLKRVNPDITKIINTISAYLLVCLLAGGYWNLLVPVKADEVLRGSSSQPAETSSNSSSAPQAGIASIDLNILKINSSDTYNCSKHGQYVIYTAKGNNRFNSVNEDSTEVWRATDSKNYSPRVDLDLIDNNLKAVTIHFPEKKTKVFTKNGNNEPWNEIDTTKVNPMSVYIDYPHESYICKSELKGDIRIFTAKTGFTFKGAHEYIDDNRVAVWKADTQDDYVNKIEVDLMNDDAKAVIIHFAEKKTKVLMKRSMCRPWNVIDTSKVNPISVNIQDKYNTYYCYNRLENGIRTFTARKGFFFNRVKDGNIDIWATSEESEYGKKVVAEGNEVIIYTGNDGSVIVFTKESDGKWIEDTSGPTTGQRVRLLRANPLVADSFLKLSSNEYTFSENGNVVIYHIADSVNCAQLLLDDALLWVYDSTHYGGIHPRSVYHDTSTDVLVLRFEGLDMTFEKNDKGQWVFTESGPLAIKLYVADPNDNTNALELPSTQYTVTESRDMTTFTIPDNVSIIALTYASILLWQHNPSQYGGIYPNSMNYIKSTDSLVLCFDGLDFTFVKNDQGQWIFTESGPLAIKLHVSDPNDPNNTIRLDNSQFTVIESDDTTTFIIADGVNCVKLIYGQALLWRYDPENHGGIYPNSLFYINSTDTLILQFEGLDVTFSRNAIGQWVYTETDTSGEGDTVSESGYSSVFDPDEFDPISESEGEEFFAENDPTIVTPPISSSTQPRVRLFKANPSDANNPLELGSIEYSSSTSGNVVKYQIANGVKCSQVMIDDVILWEYDSSQYGGRYPRSLYHDTSTDVLLLRITGVDITFENTAEGWIFTESGPLAVKFHVVDPNDNTKTVELPTTHLTLSESGDMTTFTIADNVETIALTYGKVLLWQHDANKHSGKHPKLLYFIKTTDTLVLRFEGLDIAYAKNIDGVWEYTETDTSDSEADNVNRDATMSTPDRTHSVSDIFSTINFIEL</sequence>
<dbReference type="OMA" id="SIPMECE"/>
<evidence type="ECO:0000313" key="2">
    <source>
        <dbReference type="EMBL" id="BAM41606.1"/>
    </source>
</evidence>
<name>J4C457_THEOR</name>
<feature type="transmembrane region" description="Helical" evidence="1">
    <location>
        <begin position="22"/>
        <end position="42"/>
    </location>
</feature>
<dbReference type="STRING" id="869250.J4C457"/>
<keyword evidence="1" id="KW-0472">Membrane</keyword>
<dbReference type="RefSeq" id="XP_009691907.1">
    <property type="nucleotide sequence ID" value="XM_009693612.1"/>
</dbReference>
<dbReference type="Proteomes" id="UP000003786">
    <property type="component" value="Chromosome 3"/>
</dbReference>
<protein>
    <submittedName>
        <fullName evidence="2">Uncharacterized protein</fullName>
    </submittedName>
</protein>
<dbReference type="AlphaFoldDB" id="J4C457"/>
<keyword evidence="1" id="KW-0812">Transmembrane</keyword>
<dbReference type="Pfam" id="PF04385">
    <property type="entry name" value="FAINT"/>
    <property type="match status" value="2"/>
</dbReference>
<proteinExistence type="predicted"/>
<evidence type="ECO:0000256" key="1">
    <source>
        <dbReference type="SAM" id="Phobius"/>
    </source>
</evidence>
<evidence type="ECO:0000313" key="3">
    <source>
        <dbReference type="Proteomes" id="UP000003786"/>
    </source>
</evidence>
<dbReference type="InterPro" id="IPR007480">
    <property type="entry name" value="DUF529"/>
</dbReference>